<dbReference type="Proteomes" id="UP001484239">
    <property type="component" value="Unassembled WGS sequence"/>
</dbReference>
<dbReference type="EMBL" id="JBBHLI010000001">
    <property type="protein sequence ID" value="MEK9499495.1"/>
    <property type="molecule type" value="Genomic_DNA"/>
</dbReference>
<dbReference type="InterPro" id="IPR014756">
    <property type="entry name" value="Ig_E-set"/>
</dbReference>
<dbReference type="InterPro" id="IPR004193">
    <property type="entry name" value="Glyco_hydro_13_N"/>
</dbReference>
<comment type="similarity">
    <text evidence="1">Belongs to the glycosyl hydrolase 13 family.</text>
</comment>
<dbReference type="SMART" id="SM00642">
    <property type="entry name" value="Aamy"/>
    <property type="match status" value="1"/>
</dbReference>
<dbReference type="SUPFAM" id="SSF81296">
    <property type="entry name" value="E set domains"/>
    <property type="match status" value="1"/>
</dbReference>
<evidence type="ECO:0000313" key="3">
    <source>
        <dbReference type="EMBL" id="MEK9499495.1"/>
    </source>
</evidence>
<dbReference type="InterPro" id="IPR013783">
    <property type="entry name" value="Ig-like_fold"/>
</dbReference>
<comment type="caution">
    <text evidence="3">The sequence shown here is derived from an EMBL/GenBank/DDBJ whole genome shotgun (WGS) entry which is preliminary data.</text>
</comment>
<keyword evidence="4" id="KW-1185">Reference proteome</keyword>
<sequence>MTAARLRAEILGARMIRATLEGLDPPIDPAAWHLADGAGAPVTLAAVLRIDDGEVRLVPARRLDPWRVHHLELPEHGLRAAVRRDPVFRTLYSPLPLGARVADDGSETIFRLFAPRATGVRLHLYGPEGRLAPSAERVVALKGDRDGVWEARVEGDLHRHWYDFTVHGPPDPGNAFHGTHPVHISDPWALVNDDGEGRSRVWRDGSPPPPVAGGRPSMEDMVAYEVHLQDFTDLLPGVGDEAGRMPAMIEGGLRSAGGEPVGFDHLVELGVNVVHLMPMQEYLHHPDEEWREVFGDDDFARRMGIDRENYQWGYRTTHAFAVEGRYRPAGSEHGAERDAFRRLVAAFHERGMAVVIDVVANHTGEDMDGRHRLLHFNVLDRAYWYRTDDDYEHIGPFGNEVKTEDRPMVQRWLIDQLRHWVEELGVDGFRFDLAAQIDRQTLRRVREELPADVLLYGEPWMPPSDPDVAANPAWGWGKHNAPISFFQDDSRNALQGSPFEVRDRGWAGGNAGARGAAVQALENRYAEEPVATAGVNYLDIHDNWALPDRYALDPDHDGRAGVDLPALRRAAGLLLTSAGPVVIHGGTEMLRSKGLAPRDHHAVHGPFGTIHFNGRHDTYNLRAPNRFVWSDLAPGTPAVAMRDWWRGLIGLRRSEVGRVFRTAVVPEGHYRFFLPPDERLLGYRVGGQVLVAANNGLDEGRLEVELPAGRWQRITTLDRLDPRGVDAPDLHAAGGRHVVTIPPGAFFIWILRTHPHA</sequence>
<evidence type="ECO:0000256" key="1">
    <source>
        <dbReference type="ARBA" id="ARBA00008061"/>
    </source>
</evidence>
<keyword evidence="3" id="KW-0378">Hydrolase</keyword>
<dbReference type="Gene3D" id="2.60.40.10">
    <property type="entry name" value="Immunoglobulins"/>
    <property type="match status" value="1"/>
</dbReference>
<protein>
    <submittedName>
        <fullName evidence="3">Alpha-amylase family glycosyl hydrolase</fullName>
    </submittedName>
</protein>
<dbReference type="Gene3D" id="3.20.20.80">
    <property type="entry name" value="Glycosidases"/>
    <property type="match status" value="1"/>
</dbReference>
<feature type="domain" description="Glycosyl hydrolase family 13 catalytic" evidence="2">
    <location>
        <begin position="225"/>
        <end position="652"/>
    </location>
</feature>
<dbReference type="Pfam" id="PF00128">
    <property type="entry name" value="Alpha-amylase"/>
    <property type="match status" value="1"/>
</dbReference>
<evidence type="ECO:0000313" key="4">
    <source>
        <dbReference type="Proteomes" id="UP001484239"/>
    </source>
</evidence>
<gene>
    <name evidence="3" type="ORF">WI372_00695</name>
</gene>
<proteinExistence type="inferred from homology"/>
<dbReference type="InterPro" id="IPR006047">
    <property type="entry name" value="GH13_cat_dom"/>
</dbReference>
<name>A0ABU9E690_9BACT</name>
<dbReference type="SUPFAM" id="SSF51445">
    <property type="entry name" value="(Trans)glycosidases"/>
    <property type="match status" value="1"/>
</dbReference>
<dbReference type="PANTHER" id="PTHR43002">
    <property type="entry name" value="GLYCOGEN DEBRANCHING ENZYME"/>
    <property type="match status" value="1"/>
</dbReference>
<dbReference type="Pfam" id="PF02922">
    <property type="entry name" value="CBM_48"/>
    <property type="match status" value="1"/>
</dbReference>
<dbReference type="GO" id="GO:0016787">
    <property type="term" value="F:hydrolase activity"/>
    <property type="evidence" value="ECO:0007669"/>
    <property type="project" value="UniProtKB-KW"/>
</dbReference>
<evidence type="ECO:0000259" key="2">
    <source>
        <dbReference type="SMART" id="SM00642"/>
    </source>
</evidence>
<reference evidence="3 4" key="1">
    <citation type="submission" date="2024-02" db="EMBL/GenBank/DDBJ databases">
        <title>A novel Gemmatimonadota bacterium.</title>
        <authorList>
            <person name="Du Z.-J."/>
            <person name="Ye Y.-Q."/>
        </authorList>
    </citation>
    <scope>NUCLEOTIDE SEQUENCE [LARGE SCALE GENOMIC DNA]</scope>
    <source>
        <strain evidence="3 4">DH-20</strain>
    </source>
</reference>
<dbReference type="RefSeq" id="WP_405276241.1">
    <property type="nucleotide sequence ID" value="NZ_JBBHLI010000001.1"/>
</dbReference>
<dbReference type="InterPro" id="IPR017853">
    <property type="entry name" value="GH"/>
</dbReference>
<organism evidence="3 4">
    <name type="scientific">Gaopeijia maritima</name>
    <dbReference type="NCBI Taxonomy" id="3119007"/>
    <lineage>
        <taxon>Bacteria</taxon>
        <taxon>Pseudomonadati</taxon>
        <taxon>Gemmatimonadota</taxon>
        <taxon>Longimicrobiia</taxon>
        <taxon>Gaopeijiales</taxon>
        <taxon>Gaopeijiaceae</taxon>
        <taxon>Gaopeijia</taxon>
    </lineage>
</organism>
<accession>A0ABU9E690</accession>